<organism evidence="1 2">
    <name type="scientific">Cynara cardunculus var. scolymus</name>
    <name type="common">Globe artichoke</name>
    <name type="synonym">Cynara scolymus</name>
    <dbReference type="NCBI Taxonomy" id="59895"/>
    <lineage>
        <taxon>Eukaryota</taxon>
        <taxon>Viridiplantae</taxon>
        <taxon>Streptophyta</taxon>
        <taxon>Embryophyta</taxon>
        <taxon>Tracheophyta</taxon>
        <taxon>Spermatophyta</taxon>
        <taxon>Magnoliopsida</taxon>
        <taxon>eudicotyledons</taxon>
        <taxon>Gunneridae</taxon>
        <taxon>Pentapetalae</taxon>
        <taxon>asterids</taxon>
        <taxon>campanulids</taxon>
        <taxon>Asterales</taxon>
        <taxon>Asteraceae</taxon>
        <taxon>Carduoideae</taxon>
        <taxon>Cardueae</taxon>
        <taxon>Carduinae</taxon>
        <taxon>Cynara</taxon>
    </lineage>
</organism>
<proteinExistence type="predicted"/>
<dbReference type="Gramene" id="KVI03172">
    <property type="protein sequence ID" value="KVI03172"/>
    <property type="gene ID" value="Ccrd_018533"/>
</dbReference>
<protein>
    <submittedName>
        <fullName evidence="1">Uncharacterized protein</fullName>
    </submittedName>
</protein>
<dbReference type="PANTHER" id="PTHR47871:SF2">
    <property type="entry name" value="OS03G0221300 PROTEIN"/>
    <property type="match status" value="1"/>
</dbReference>
<sequence>MMAHFPVGGLDQLQVKSENELPLETAWSDEHECLPLKQRLKILRSKSVSNCPEETLISAVSPIDDVVMEEDDLCDSQVFHFDHGGSKGRSKIASCAVHAIECSPLRDRMLPERLEIEYNDAQYDSVTQLPNCQHIPSAHDIEISEDFLEDLDDIVLKERQRMLLSRSSSIVIVLFSFHMELVGSIEQAMEHNLSDTSINSVDMISQDAGIGSGGNSICDIGGNDTFEKSDGSIYASCEALESRSSNCTTVGAPARRYQHQGTRVSESQKYKHVYGEARPYFSDRNAINEQCLLSSSCKTVCTLALPPFPNVKVEQLDDELKISDKDTLNSQSLGNKISENSQHVNTAEIFEDIIDHMMLGDRMRLLASRKIPKTTLYENFGNSSTFESSSIGHKPILSESSIPLMKKRPHKRRKTVTDSVETALEEDAPGLLQVLIEKGVLVDEIKLYGETEGDEVVDETLIEESFSELEDVIAKIFSQRQSFFKLAPIRCAKGEKASYCLACLISLVEQARYLRVRKWPVEWGWCRDLQSFIFVFERQNRIVLERPEYGYATYFFELVDTLPVRWQIKRLVTAMKLTSCSRITLIENRALTVGDDMTEGEARVLMEYGWIPNSGLGTMLNYCDRVVHDRKHESDTSEWRSKIGKLLTDGYNGGTIVPNDIPKKVMESGISHTSQVKLEQ</sequence>
<evidence type="ECO:0000313" key="2">
    <source>
        <dbReference type="Proteomes" id="UP000243975"/>
    </source>
</evidence>
<evidence type="ECO:0000313" key="1">
    <source>
        <dbReference type="EMBL" id="KVI03172.1"/>
    </source>
</evidence>
<dbReference type="STRING" id="59895.A0A103Y607"/>
<name>A0A103Y607_CYNCS</name>
<accession>A0A103Y607</accession>
<comment type="caution">
    <text evidence="1">The sequence shown here is derived from an EMBL/GenBank/DDBJ whole genome shotgun (WGS) entry which is preliminary data.</text>
</comment>
<dbReference type="PANTHER" id="PTHR47871">
    <property type="entry name" value="NAC DOMAIN-CONTAINING PROTEIN 8"/>
    <property type="match status" value="1"/>
</dbReference>
<reference evidence="1 2" key="1">
    <citation type="journal article" date="2016" name="Sci. Rep.">
        <title>The genome sequence of the outbreeding globe artichoke constructed de novo incorporating a phase-aware low-pass sequencing strategy of F1 progeny.</title>
        <authorList>
            <person name="Scaglione D."/>
            <person name="Reyes-Chin-Wo S."/>
            <person name="Acquadro A."/>
            <person name="Froenicke L."/>
            <person name="Portis E."/>
            <person name="Beitel C."/>
            <person name="Tirone M."/>
            <person name="Mauro R."/>
            <person name="Lo Monaco A."/>
            <person name="Mauromicale G."/>
            <person name="Faccioli P."/>
            <person name="Cattivelli L."/>
            <person name="Rieseberg L."/>
            <person name="Michelmore R."/>
            <person name="Lanteri S."/>
        </authorList>
    </citation>
    <scope>NUCLEOTIDE SEQUENCE [LARGE SCALE GENOMIC DNA]</scope>
    <source>
        <strain evidence="1">2C</strain>
    </source>
</reference>
<dbReference type="EMBL" id="LEKV01002434">
    <property type="protein sequence ID" value="KVI03172.1"/>
    <property type="molecule type" value="Genomic_DNA"/>
</dbReference>
<dbReference type="Proteomes" id="UP000243975">
    <property type="component" value="Unassembled WGS sequence"/>
</dbReference>
<dbReference type="OMA" id="VRKWPVE"/>
<gene>
    <name evidence="1" type="ORF">Ccrd_018533</name>
</gene>
<dbReference type="AlphaFoldDB" id="A0A103Y607"/>
<keyword evidence="2" id="KW-1185">Reference proteome</keyword>